<evidence type="ECO:0000313" key="2">
    <source>
        <dbReference type="Proteomes" id="UP000000787"/>
    </source>
</evidence>
<dbReference type="AlphaFoldDB" id="A9AV23"/>
<protein>
    <submittedName>
        <fullName evidence="1">Transposase, IS204/IS1001/IS1096/IS1165 family protein</fullName>
    </submittedName>
</protein>
<dbReference type="HOGENOM" id="CLU_2843869_0_0_0"/>
<dbReference type="EMBL" id="CP000875">
    <property type="protein sequence ID" value="ABX06611.1"/>
    <property type="molecule type" value="Genomic_DNA"/>
</dbReference>
<dbReference type="eggNOG" id="COG3464">
    <property type="taxonomic scope" value="Bacteria"/>
</dbReference>
<organism evidence="1 2">
    <name type="scientific">Herpetosiphon aurantiacus (strain ATCC 23779 / DSM 785 / 114-95)</name>
    <dbReference type="NCBI Taxonomy" id="316274"/>
    <lineage>
        <taxon>Bacteria</taxon>
        <taxon>Bacillati</taxon>
        <taxon>Chloroflexota</taxon>
        <taxon>Chloroflexia</taxon>
        <taxon>Herpetosiphonales</taxon>
        <taxon>Herpetosiphonaceae</taxon>
        <taxon>Herpetosiphon</taxon>
    </lineage>
</organism>
<name>A9AV23_HERA2</name>
<dbReference type="KEGG" id="hau:Haur_3979"/>
<evidence type="ECO:0000313" key="1">
    <source>
        <dbReference type="EMBL" id="ABX06611.1"/>
    </source>
</evidence>
<dbReference type="Proteomes" id="UP000000787">
    <property type="component" value="Chromosome"/>
</dbReference>
<dbReference type="BioCyc" id="HAUR316274:GHYA-4021-MONOMER"/>
<accession>A9AV23</accession>
<proteinExistence type="predicted"/>
<gene>
    <name evidence="1" type="ordered locus">Haur_3979</name>
</gene>
<sequence>MDAWLADTEASVIGFASGLRTDYAAVANALTQPYGNSPIEAHIHRLKLINGRANFDLLGKRVLAI</sequence>
<reference evidence="1 2" key="1">
    <citation type="journal article" date="2011" name="Stand. Genomic Sci.">
        <title>Complete genome sequence of the filamentous gliding predatory bacterium Herpetosiphon aurantiacus type strain (114-95(T)).</title>
        <authorList>
            <person name="Kiss H."/>
            <person name="Nett M."/>
            <person name="Domin N."/>
            <person name="Martin K."/>
            <person name="Maresca J.A."/>
            <person name="Copeland A."/>
            <person name="Lapidus A."/>
            <person name="Lucas S."/>
            <person name="Berry K.W."/>
            <person name="Glavina Del Rio T."/>
            <person name="Dalin E."/>
            <person name="Tice H."/>
            <person name="Pitluck S."/>
            <person name="Richardson P."/>
            <person name="Bruce D."/>
            <person name="Goodwin L."/>
            <person name="Han C."/>
            <person name="Detter J.C."/>
            <person name="Schmutz J."/>
            <person name="Brettin T."/>
            <person name="Land M."/>
            <person name="Hauser L."/>
            <person name="Kyrpides N.C."/>
            <person name="Ivanova N."/>
            <person name="Goker M."/>
            <person name="Woyke T."/>
            <person name="Klenk H.P."/>
            <person name="Bryant D.A."/>
        </authorList>
    </citation>
    <scope>NUCLEOTIDE SEQUENCE [LARGE SCALE GENOMIC DNA]</scope>
    <source>
        <strain evidence="2">ATCC 23779 / DSM 785 / 114-95</strain>
    </source>
</reference>
<keyword evidence="2" id="KW-1185">Reference proteome</keyword>
<dbReference type="InParanoid" id="A9AV23"/>